<gene>
    <name evidence="2" type="ORF">EYB53_000835</name>
</gene>
<comment type="caution">
    <text evidence="2">The sequence shown here is derived from an EMBL/GenBank/DDBJ whole genome shotgun (WGS) entry which is preliminary data.</text>
</comment>
<organism evidence="2 3">
    <name type="scientific">Candidatus Chloroploca mongolica</name>
    <dbReference type="NCBI Taxonomy" id="2528176"/>
    <lineage>
        <taxon>Bacteria</taxon>
        <taxon>Bacillati</taxon>
        <taxon>Chloroflexota</taxon>
        <taxon>Chloroflexia</taxon>
        <taxon>Chloroflexales</taxon>
        <taxon>Chloroflexineae</taxon>
        <taxon>Oscillochloridaceae</taxon>
        <taxon>Candidatus Chloroploca</taxon>
    </lineage>
</organism>
<sequence>MWNVASLRLCVFASLRQAVEEEDGMRRETMTTPSSLVEALRAHVECHPQRDALIFIGSNDSVETIAYGQLDLDARRYAGLLQANDVQPGDLVIVAFEHRYALVAAFWGGTLRGGRADHLPVPRCNR</sequence>
<dbReference type="InterPro" id="IPR000873">
    <property type="entry name" value="AMP-dep_synth/lig_dom"/>
</dbReference>
<proteinExistence type="predicted"/>
<dbReference type="EMBL" id="SIJK02000001">
    <property type="protein sequence ID" value="MBP1464241.1"/>
    <property type="molecule type" value="Genomic_DNA"/>
</dbReference>
<dbReference type="InterPro" id="IPR042099">
    <property type="entry name" value="ANL_N_sf"/>
</dbReference>
<keyword evidence="3" id="KW-1185">Reference proteome</keyword>
<dbReference type="SUPFAM" id="SSF56801">
    <property type="entry name" value="Acetyl-CoA synthetase-like"/>
    <property type="match status" value="1"/>
</dbReference>
<reference evidence="2 3" key="1">
    <citation type="submission" date="2021-03" db="EMBL/GenBank/DDBJ databases">
        <authorList>
            <person name="Grouzdev D.S."/>
        </authorList>
    </citation>
    <scope>NUCLEOTIDE SEQUENCE [LARGE SCALE GENOMIC DNA]</scope>
    <source>
        <strain evidence="2 3">M50-1</strain>
    </source>
</reference>
<dbReference type="RefSeq" id="WP_135475731.1">
    <property type="nucleotide sequence ID" value="NZ_SIJK02000001.1"/>
</dbReference>
<evidence type="ECO:0000313" key="3">
    <source>
        <dbReference type="Proteomes" id="UP001193081"/>
    </source>
</evidence>
<dbReference type="Pfam" id="PF00501">
    <property type="entry name" value="AMP-binding"/>
    <property type="match status" value="1"/>
</dbReference>
<dbReference type="Proteomes" id="UP001193081">
    <property type="component" value="Unassembled WGS sequence"/>
</dbReference>
<name>A0ABS4D488_9CHLR</name>
<protein>
    <submittedName>
        <fullName evidence="2">AMP-binding protein</fullName>
    </submittedName>
</protein>
<evidence type="ECO:0000259" key="1">
    <source>
        <dbReference type="Pfam" id="PF00501"/>
    </source>
</evidence>
<evidence type="ECO:0000313" key="2">
    <source>
        <dbReference type="EMBL" id="MBP1464241.1"/>
    </source>
</evidence>
<accession>A0ABS4D488</accession>
<dbReference type="Gene3D" id="3.40.50.12780">
    <property type="entry name" value="N-terminal domain of ligase-like"/>
    <property type="match status" value="1"/>
</dbReference>
<feature type="domain" description="AMP-dependent synthetase/ligase" evidence="1">
    <location>
        <begin position="41"/>
        <end position="108"/>
    </location>
</feature>